<dbReference type="Proteomes" id="UP000232133">
    <property type="component" value="Chromosome"/>
</dbReference>
<keyword evidence="1" id="KW-0812">Transmembrane</keyword>
<dbReference type="AlphaFoldDB" id="A0A2H4U5M4"/>
<dbReference type="EMBL" id="CP017803">
    <property type="protein sequence ID" value="ATZ59383.1"/>
    <property type="molecule type" value="Genomic_DNA"/>
</dbReference>
<accession>A0A2H4U5M4</accession>
<evidence type="ECO:0000313" key="2">
    <source>
        <dbReference type="EMBL" id="ATZ59383.1"/>
    </source>
</evidence>
<organism evidence="2 3">
    <name type="scientific">Methanobrevibacter smithii</name>
    <dbReference type="NCBI Taxonomy" id="2173"/>
    <lineage>
        <taxon>Archaea</taxon>
        <taxon>Methanobacteriati</taxon>
        <taxon>Methanobacteriota</taxon>
        <taxon>Methanomada group</taxon>
        <taxon>Methanobacteria</taxon>
        <taxon>Methanobacteriales</taxon>
        <taxon>Methanobacteriaceae</taxon>
        <taxon>Methanobrevibacter</taxon>
    </lineage>
</organism>
<dbReference type="RefSeq" id="WP_100815296.1">
    <property type="nucleotide sequence ID" value="NZ_CP017803.1"/>
</dbReference>
<evidence type="ECO:0000313" key="3">
    <source>
        <dbReference type="Proteomes" id="UP000232133"/>
    </source>
</evidence>
<keyword evidence="1" id="KW-0472">Membrane</keyword>
<dbReference type="GeneID" id="35118234"/>
<feature type="transmembrane region" description="Helical" evidence="1">
    <location>
        <begin position="18"/>
        <end position="37"/>
    </location>
</feature>
<reference evidence="2 3" key="1">
    <citation type="submission" date="2016-10" db="EMBL/GenBank/DDBJ databases">
        <authorList>
            <person name="Varghese N."/>
        </authorList>
    </citation>
    <scope>NUCLEOTIDE SEQUENCE [LARGE SCALE GENOMIC DNA]</scope>
    <source>
        <strain evidence="2 3">KB11</strain>
    </source>
</reference>
<feature type="transmembrane region" description="Helical" evidence="1">
    <location>
        <begin position="49"/>
        <end position="68"/>
    </location>
</feature>
<protein>
    <submittedName>
        <fullName evidence="2">Uncharacterized protein</fullName>
    </submittedName>
</protein>
<gene>
    <name evidence="2" type="ORF">BK798_02610</name>
</gene>
<proteinExistence type="predicted"/>
<sequence>MVNKKYKEIILSESIRGFFNIIIAFIPVIYAGISSIFTTSSFEKILFDIPWYIYLLFVIIAIVVKIRLKMNEGKTDILKHWHVVHYKKVCFANAFDMKWDVEIPKDEPVNLINVYNNFDIPPKPKCEKCNVKLDYQDNFLWYTYDCFNCSFKKRTWQCLEKVTDHVNEVFSAKLEDHIKKKK</sequence>
<evidence type="ECO:0000256" key="1">
    <source>
        <dbReference type="SAM" id="Phobius"/>
    </source>
</evidence>
<name>A0A2H4U5M4_METSM</name>
<keyword evidence="1" id="KW-1133">Transmembrane helix</keyword>